<dbReference type="InterPro" id="IPR043136">
    <property type="entry name" value="B30.2/SPRY_sf"/>
</dbReference>
<keyword evidence="13" id="KW-1185">Reference proteome</keyword>
<dbReference type="PROSITE" id="PS00518">
    <property type="entry name" value="ZF_RING_1"/>
    <property type="match status" value="1"/>
</dbReference>
<dbReference type="PRINTS" id="PR01407">
    <property type="entry name" value="BUTYPHLNCDUF"/>
</dbReference>
<dbReference type="GO" id="GO:0005737">
    <property type="term" value="C:cytoplasm"/>
    <property type="evidence" value="ECO:0000318"/>
    <property type="project" value="GO_Central"/>
</dbReference>
<protein>
    <submittedName>
        <fullName evidence="12">Uncharacterized protein</fullName>
    </submittedName>
</protein>
<gene>
    <name evidence="12" type="primary">LOC100553170</name>
</gene>
<name>A0A803TY11_ANOCA</name>
<dbReference type="SMART" id="SM00336">
    <property type="entry name" value="BBOX"/>
    <property type="match status" value="1"/>
</dbReference>
<evidence type="ECO:0000256" key="5">
    <source>
        <dbReference type="ARBA" id="ARBA00022833"/>
    </source>
</evidence>
<dbReference type="PANTHER" id="PTHR24103">
    <property type="entry name" value="E3 UBIQUITIN-PROTEIN LIGASE TRIM"/>
    <property type="match status" value="1"/>
</dbReference>
<dbReference type="SUPFAM" id="SSF57845">
    <property type="entry name" value="B-box zinc-binding domain"/>
    <property type="match status" value="1"/>
</dbReference>
<dbReference type="InParanoid" id="A0A803TY11"/>
<dbReference type="Pfam" id="PF00643">
    <property type="entry name" value="zf-B_box"/>
    <property type="match status" value="1"/>
</dbReference>
<feature type="domain" description="RING-type" evidence="9">
    <location>
        <begin position="30"/>
        <end position="69"/>
    </location>
</feature>
<dbReference type="InterPro" id="IPR013320">
    <property type="entry name" value="ConA-like_dom_sf"/>
</dbReference>
<dbReference type="SMART" id="SM00449">
    <property type="entry name" value="SPRY"/>
    <property type="match status" value="1"/>
</dbReference>
<dbReference type="InterPro" id="IPR003877">
    <property type="entry name" value="SPRY_dom"/>
</dbReference>
<feature type="domain" description="B30.2/SPRY" evidence="11">
    <location>
        <begin position="299"/>
        <end position="488"/>
    </location>
</feature>
<evidence type="ECO:0000259" key="9">
    <source>
        <dbReference type="PROSITE" id="PS50089"/>
    </source>
</evidence>
<evidence type="ECO:0000256" key="2">
    <source>
        <dbReference type="ARBA" id="ARBA00022699"/>
    </source>
</evidence>
<evidence type="ECO:0000256" key="6">
    <source>
        <dbReference type="ARBA" id="ARBA00034460"/>
    </source>
</evidence>
<dbReference type="SMART" id="SM00184">
    <property type="entry name" value="RING"/>
    <property type="match status" value="1"/>
</dbReference>
<dbReference type="FunFam" id="2.60.120.920:FF:000004">
    <property type="entry name" value="Butyrophilin subfamily 1 member A1"/>
    <property type="match status" value="1"/>
</dbReference>
<proteinExistence type="inferred from homology"/>
<dbReference type="Gene3D" id="2.60.120.920">
    <property type="match status" value="1"/>
</dbReference>
<organism evidence="12 13">
    <name type="scientific">Anolis carolinensis</name>
    <name type="common">Green anole</name>
    <name type="synonym">American chameleon</name>
    <dbReference type="NCBI Taxonomy" id="28377"/>
    <lineage>
        <taxon>Eukaryota</taxon>
        <taxon>Metazoa</taxon>
        <taxon>Chordata</taxon>
        <taxon>Craniata</taxon>
        <taxon>Vertebrata</taxon>
        <taxon>Euteleostomi</taxon>
        <taxon>Lepidosauria</taxon>
        <taxon>Squamata</taxon>
        <taxon>Bifurcata</taxon>
        <taxon>Unidentata</taxon>
        <taxon>Episquamata</taxon>
        <taxon>Toxicofera</taxon>
        <taxon>Iguania</taxon>
        <taxon>Dactyloidae</taxon>
        <taxon>Anolis</taxon>
    </lineage>
</organism>
<keyword evidence="2" id="KW-0800">Toxin</keyword>
<evidence type="ECO:0000256" key="7">
    <source>
        <dbReference type="PROSITE-ProRule" id="PRU00024"/>
    </source>
</evidence>
<dbReference type="Pfam" id="PF13765">
    <property type="entry name" value="PRY"/>
    <property type="match status" value="1"/>
</dbReference>
<accession>A0A803TY11</accession>
<dbReference type="InterPro" id="IPR003879">
    <property type="entry name" value="Butyrophylin_SPRY"/>
</dbReference>
<dbReference type="InterPro" id="IPR013083">
    <property type="entry name" value="Znf_RING/FYVE/PHD"/>
</dbReference>
<evidence type="ECO:0000256" key="1">
    <source>
        <dbReference type="ARBA" id="ARBA00009651"/>
    </source>
</evidence>
<keyword evidence="3" id="KW-0479">Metal-binding</keyword>
<keyword evidence="8" id="KW-0175">Coiled coil</keyword>
<dbReference type="AlphaFoldDB" id="A0A803TY11"/>
<dbReference type="InterPro" id="IPR017907">
    <property type="entry name" value="Znf_RING_CS"/>
</dbReference>
<dbReference type="PROSITE" id="PS50119">
    <property type="entry name" value="ZF_BBOX"/>
    <property type="match status" value="1"/>
</dbReference>
<feature type="domain" description="B box-type" evidence="10">
    <location>
        <begin position="100"/>
        <end position="141"/>
    </location>
</feature>
<sequence>MSMPQFLSGAASAAMASGDPVKKLCEELACPICLEYFKEPVSLSCGHNFCQSCLDLCWEEKEASCPQCREKVQEGDTRPNRQLVNLVEIAKELWSLKAEERGRVCQRHQEPLKLFCKNHESPICLVCDKAKEHENHKVIPLDEASKEYKDQILNFLETLKKEKENILAFKADAAQESQDLLKKTQREKDRTVAAFRHMHQFLEEQERNLLAKMEEVEKEISAKGEEHLARLSKELSSLSKLIQEMEEKHQQPASELLQDIRSFLQGYKNKEKSETSAAFPPALKWKIWDVCDINPFLEGVMKQFRASLESGLQQEKAHVTLDPDTAHPQLILSKDLRRVISGEKEQDLPDNPERFSDYEYVLGQDGFTEGRHFWEVLVGSEEEWSVGIARKSVERKDPDFGPNAGIWEVGKWESAYRFSSDNDAFPSLTLSEEPKRVRVTLNYAGGRVAFYDADSAAVIFEYPPASFSGETLLPCFCVTEKAQLEISP</sequence>
<evidence type="ECO:0000259" key="10">
    <source>
        <dbReference type="PROSITE" id="PS50119"/>
    </source>
</evidence>
<feature type="coiled-coil region" evidence="8">
    <location>
        <begin position="199"/>
        <end position="248"/>
    </location>
</feature>
<keyword evidence="5" id="KW-0862">Zinc</keyword>
<evidence type="ECO:0000256" key="8">
    <source>
        <dbReference type="SAM" id="Coils"/>
    </source>
</evidence>
<dbReference type="Gene3D" id="3.30.160.60">
    <property type="entry name" value="Classic Zinc Finger"/>
    <property type="match status" value="1"/>
</dbReference>
<comment type="similarity">
    <text evidence="1">Belongs to the ohanin/vespryn family.</text>
</comment>
<keyword evidence="2" id="KW-0528">Neurotoxin</keyword>
<keyword evidence="4 7" id="KW-0863">Zinc-finger</keyword>
<evidence type="ECO:0000256" key="3">
    <source>
        <dbReference type="ARBA" id="ARBA00022723"/>
    </source>
</evidence>
<dbReference type="SUPFAM" id="SSF57850">
    <property type="entry name" value="RING/U-box"/>
    <property type="match status" value="1"/>
</dbReference>
<dbReference type="Pfam" id="PF00622">
    <property type="entry name" value="SPRY"/>
    <property type="match status" value="1"/>
</dbReference>
<dbReference type="InterPro" id="IPR027370">
    <property type="entry name" value="Znf-RING_euk"/>
</dbReference>
<dbReference type="SMART" id="SM00589">
    <property type="entry name" value="PRY"/>
    <property type="match status" value="1"/>
</dbReference>
<dbReference type="CDD" id="cd16594">
    <property type="entry name" value="RING-HC_TRIM7-like_C-IV"/>
    <property type="match status" value="1"/>
</dbReference>
<reference evidence="12 13" key="1">
    <citation type="submission" date="2009-12" db="EMBL/GenBank/DDBJ databases">
        <title>The Genome Sequence of Anolis carolinensis (Green Anole Lizard).</title>
        <authorList>
            <consortium name="The Genome Sequencing Platform"/>
            <person name="Di Palma F."/>
            <person name="Alfoldi J."/>
            <person name="Heiman D."/>
            <person name="Young S."/>
            <person name="Grabherr M."/>
            <person name="Johnson J."/>
            <person name="Lander E.S."/>
            <person name="Lindblad-Toh K."/>
        </authorList>
    </citation>
    <scope>NUCLEOTIDE SEQUENCE [LARGE SCALE GENOMIC DNA]</scope>
    <source>
        <strain evidence="12 13">JBL SC #1</strain>
    </source>
</reference>
<dbReference type="GO" id="GO:0061630">
    <property type="term" value="F:ubiquitin protein ligase activity"/>
    <property type="evidence" value="ECO:0000318"/>
    <property type="project" value="GO_Central"/>
</dbReference>
<evidence type="ECO:0000256" key="4">
    <source>
        <dbReference type="ARBA" id="ARBA00022771"/>
    </source>
</evidence>
<comment type="function">
    <text evidence="6">Neurotoxin that produces dose-dependent hypolocomotion and hyperalgesia in mice. May directly act on the central nervous system, as it is 6500-fold more potent when administered intracerebroventricularly than intraperitoneal.</text>
</comment>
<dbReference type="InterPro" id="IPR000315">
    <property type="entry name" value="Znf_B-box"/>
</dbReference>
<dbReference type="InterPro" id="IPR006574">
    <property type="entry name" value="PRY"/>
</dbReference>
<reference evidence="12" key="3">
    <citation type="submission" date="2025-09" db="UniProtKB">
        <authorList>
            <consortium name="Ensembl"/>
        </authorList>
    </citation>
    <scope>IDENTIFICATION</scope>
</reference>
<evidence type="ECO:0000313" key="12">
    <source>
        <dbReference type="Ensembl" id="ENSACAP00000040101.1"/>
    </source>
</evidence>
<dbReference type="CDD" id="cd19762">
    <property type="entry name" value="Bbox2_TRIM7-like"/>
    <property type="match status" value="1"/>
</dbReference>
<reference evidence="12" key="2">
    <citation type="submission" date="2025-08" db="UniProtKB">
        <authorList>
            <consortium name="Ensembl"/>
        </authorList>
    </citation>
    <scope>IDENTIFICATION</scope>
</reference>
<dbReference type="Proteomes" id="UP000001646">
    <property type="component" value="Chromosome 2"/>
</dbReference>
<dbReference type="Gene3D" id="3.30.40.10">
    <property type="entry name" value="Zinc/RING finger domain, C3HC4 (zinc finger)"/>
    <property type="match status" value="1"/>
</dbReference>
<dbReference type="InterPro" id="IPR001870">
    <property type="entry name" value="B30.2/SPRY"/>
</dbReference>
<dbReference type="Pfam" id="PF13445">
    <property type="entry name" value="zf-RING_UBOX"/>
    <property type="match status" value="1"/>
</dbReference>
<dbReference type="InterPro" id="IPR050143">
    <property type="entry name" value="TRIM/RBCC"/>
</dbReference>
<evidence type="ECO:0000313" key="13">
    <source>
        <dbReference type="Proteomes" id="UP000001646"/>
    </source>
</evidence>
<dbReference type="GeneTree" id="ENSGT01030000234669"/>
<dbReference type="PROSITE" id="PS50188">
    <property type="entry name" value="B302_SPRY"/>
    <property type="match status" value="1"/>
</dbReference>
<dbReference type="SUPFAM" id="SSF49899">
    <property type="entry name" value="Concanavalin A-like lectins/glucanases"/>
    <property type="match status" value="1"/>
</dbReference>
<dbReference type="GO" id="GO:0045087">
    <property type="term" value="P:innate immune response"/>
    <property type="evidence" value="ECO:0000318"/>
    <property type="project" value="GO_Central"/>
</dbReference>
<dbReference type="Ensembl" id="ENSACAT00000051574.1">
    <property type="protein sequence ID" value="ENSACAP00000040101.1"/>
    <property type="gene ID" value="ENSACAG00000042914.1"/>
</dbReference>
<dbReference type="PROSITE" id="PS50089">
    <property type="entry name" value="ZF_RING_2"/>
    <property type="match status" value="1"/>
</dbReference>
<evidence type="ECO:0000259" key="11">
    <source>
        <dbReference type="PROSITE" id="PS50188"/>
    </source>
</evidence>
<dbReference type="InterPro" id="IPR001841">
    <property type="entry name" value="Znf_RING"/>
</dbReference>
<dbReference type="CDD" id="cd12888">
    <property type="entry name" value="SPRY_PRY_TRIM7_like"/>
    <property type="match status" value="1"/>
</dbReference>
<dbReference type="GO" id="GO:0008270">
    <property type="term" value="F:zinc ion binding"/>
    <property type="evidence" value="ECO:0007669"/>
    <property type="project" value="UniProtKB-KW"/>
</dbReference>